<evidence type="ECO:0000259" key="1">
    <source>
        <dbReference type="PROSITE" id="PS50878"/>
    </source>
</evidence>
<reference evidence="2" key="1">
    <citation type="submission" date="2020-11" db="EMBL/GenBank/DDBJ databases">
        <authorList>
            <person name="Whiteford S."/>
        </authorList>
    </citation>
    <scope>NUCLEOTIDE SEQUENCE</scope>
</reference>
<dbReference type="PANTHER" id="PTHR47027:SF30">
    <property type="entry name" value="THAP-TYPE DOMAIN-CONTAINING PROTEIN"/>
    <property type="match status" value="1"/>
</dbReference>
<dbReference type="SUPFAM" id="SSF56672">
    <property type="entry name" value="DNA/RNA polymerases"/>
    <property type="match status" value="1"/>
</dbReference>
<comment type="caution">
    <text evidence="2">The sequence shown here is derived from an EMBL/GenBank/DDBJ whole genome shotgun (WGS) entry which is preliminary data.</text>
</comment>
<dbReference type="GO" id="GO:0071897">
    <property type="term" value="P:DNA biosynthetic process"/>
    <property type="evidence" value="ECO:0007669"/>
    <property type="project" value="UniProtKB-ARBA"/>
</dbReference>
<feature type="domain" description="Reverse transcriptase" evidence="1">
    <location>
        <begin position="1"/>
        <end position="100"/>
    </location>
</feature>
<keyword evidence="3" id="KW-1185">Reference proteome</keyword>
<name>A0A8S4E2V5_PLUXY</name>
<accession>A0A8S4E2V5</accession>
<dbReference type="AlphaFoldDB" id="A0A8S4E2V5"/>
<dbReference type="EMBL" id="CAJHNJ030000011">
    <property type="protein sequence ID" value="CAG9109123.1"/>
    <property type="molecule type" value="Genomic_DNA"/>
</dbReference>
<evidence type="ECO:0000313" key="2">
    <source>
        <dbReference type="EMBL" id="CAG9109123.1"/>
    </source>
</evidence>
<proteinExistence type="predicted"/>
<dbReference type="InterPro" id="IPR000477">
    <property type="entry name" value="RT_dom"/>
</dbReference>
<dbReference type="InterPro" id="IPR043502">
    <property type="entry name" value="DNA/RNA_pol_sf"/>
</dbReference>
<gene>
    <name evidence="2" type="ORF">PLXY2_LOCUS4138</name>
</gene>
<sequence>MDSCLQRLKEEECGLSMGELVIRCLLYADDQVLFASSAEELQHMVTVMNDSLKEKGMKVNVSKTKVMVFEREESRTTCELKIDGVNVEQVDEFVYLGSLFSRVGRCDKDIERRVNAGNRVNGALHSIVASQAVSKQARLAVHNAMLVPTLMYGSESWVWQKKHESRLNAVEMRSLRSMLGVTLNDRLRNSFIREKCGLKEDVVTRVEKGMLRWFGHVERMNDERVTKEIYRAKVSGRVGRGRPRRTYADQIGDILKKGQFKSTRNRRACMRRCMNVEEAKEVCQNRAQWKSVISAYPSGIRA</sequence>
<protein>
    <submittedName>
        <fullName evidence="2">(diamondback moth) hypothetical protein</fullName>
    </submittedName>
</protein>
<dbReference type="PANTHER" id="PTHR47027">
    <property type="entry name" value="REVERSE TRANSCRIPTASE DOMAIN-CONTAINING PROTEIN"/>
    <property type="match status" value="1"/>
</dbReference>
<evidence type="ECO:0000313" key="3">
    <source>
        <dbReference type="Proteomes" id="UP000653454"/>
    </source>
</evidence>
<dbReference type="Proteomes" id="UP000653454">
    <property type="component" value="Unassembled WGS sequence"/>
</dbReference>
<dbReference type="Pfam" id="PF00078">
    <property type="entry name" value="RVT_1"/>
    <property type="match status" value="1"/>
</dbReference>
<dbReference type="PROSITE" id="PS50878">
    <property type="entry name" value="RT_POL"/>
    <property type="match status" value="1"/>
</dbReference>
<organism evidence="2 3">
    <name type="scientific">Plutella xylostella</name>
    <name type="common">Diamondback moth</name>
    <name type="synonym">Plutella maculipennis</name>
    <dbReference type="NCBI Taxonomy" id="51655"/>
    <lineage>
        <taxon>Eukaryota</taxon>
        <taxon>Metazoa</taxon>
        <taxon>Ecdysozoa</taxon>
        <taxon>Arthropoda</taxon>
        <taxon>Hexapoda</taxon>
        <taxon>Insecta</taxon>
        <taxon>Pterygota</taxon>
        <taxon>Neoptera</taxon>
        <taxon>Endopterygota</taxon>
        <taxon>Lepidoptera</taxon>
        <taxon>Glossata</taxon>
        <taxon>Ditrysia</taxon>
        <taxon>Yponomeutoidea</taxon>
        <taxon>Plutellidae</taxon>
        <taxon>Plutella</taxon>
    </lineage>
</organism>